<dbReference type="Pfam" id="PF05227">
    <property type="entry name" value="CHASE3"/>
    <property type="match status" value="1"/>
</dbReference>
<dbReference type="SUPFAM" id="SSF55785">
    <property type="entry name" value="PYP-like sensor domain (PAS domain)"/>
    <property type="match status" value="1"/>
</dbReference>
<evidence type="ECO:0000313" key="6">
    <source>
        <dbReference type="Proteomes" id="UP000093336"/>
    </source>
</evidence>
<accession>A0ABX2XXK8</accession>
<evidence type="ECO:0000313" key="5">
    <source>
        <dbReference type="EMBL" id="OCH99383.1"/>
    </source>
</evidence>
<dbReference type="SUPFAM" id="SSF55781">
    <property type="entry name" value="GAF domain-like"/>
    <property type="match status" value="1"/>
</dbReference>
<dbReference type="InterPro" id="IPR029016">
    <property type="entry name" value="GAF-like_dom_sf"/>
</dbReference>
<dbReference type="Pfam" id="PF00990">
    <property type="entry name" value="GGDEF"/>
    <property type="match status" value="1"/>
</dbReference>
<proteinExistence type="predicted"/>
<dbReference type="RefSeq" id="WP_065620190.1">
    <property type="nucleotide sequence ID" value="NZ_LYOZ01000001.1"/>
</dbReference>
<dbReference type="Proteomes" id="UP000093336">
    <property type="component" value="Unassembled WGS sequence"/>
</dbReference>
<dbReference type="InterPro" id="IPR003018">
    <property type="entry name" value="GAF"/>
</dbReference>
<dbReference type="SUPFAM" id="SSF55073">
    <property type="entry name" value="Nucleotide cyclase"/>
    <property type="match status" value="1"/>
</dbReference>
<organism evidence="5 6">
    <name type="scientific">Legionella jamestowniensis</name>
    <dbReference type="NCBI Taxonomy" id="455"/>
    <lineage>
        <taxon>Bacteria</taxon>
        <taxon>Pseudomonadati</taxon>
        <taxon>Pseudomonadota</taxon>
        <taxon>Gammaproteobacteria</taxon>
        <taxon>Legionellales</taxon>
        <taxon>Legionellaceae</taxon>
        <taxon>Legionella</taxon>
    </lineage>
</organism>
<sequence length="706" mass="80380">MFEKLKPIKLNILVLNFLFLIALLTLGAISYLSYSQLKSLIEANLRVNHAYEVIGQIDASLYSFAEIEAEQRAYLVSGNKDFLKEIPIIKPKLDNYLKASLALTEDNHKQNERIHRYAALIEARLVLLHQVIDLKANNQLNTPEGLALFHRSSEISNEAKSLGQEIKSVEEVLLSERNRLTIRSAQIGSMLLIIGSTLGIIFLIIPFILANIELINRKIIEHKNRHTRTHLRQIIESAKDMIAALDSKNRFEIFNAAYQREFRQLFGKTLSIGMDINNILSDLPQNKQYLIDIWKSSLQADETVQVVEVEHEHGKRTYELSASQIKNEHNEIKGVVHTVCDITNRVIEHSKLQKSYEKLSEGMQALQLKNEQITLLVDMSDIMLAANSQEELSKIMAKFAHSLLTFSNGYLFIMHPSKNYLEKAARWGNPHSQESIITPERCWAIRLGRMHYIKKAEMELVCEHIDTSAKNLPAFICVPLMAQNDIYGLLYIEVSDSSFNLNEETRLIITAFAELTALALANVRLRENLRYQSIRDPLTGLYNRRYLEDALFKQIHQAERSQFPFALLMLDVDHFKKINDNYGHDAGDSALREIAKILEGHTRQSDIIARYGGEEFIIMLHNIDLDKAKKYAEKIRIAVSKLQIKYGAQPVVPITVSIGIAVFPTDSKNKEELIELADKALYVAKTSGRNKVVAISGTNKTPINQN</sequence>
<dbReference type="NCBIfam" id="TIGR00254">
    <property type="entry name" value="GGDEF"/>
    <property type="match status" value="1"/>
</dbReference>
<evidence type="ECO:0000256" key="2">
    <source>
        <dbReference type="ARBA" id="ARBA00034247"/>
    </source>
</evidence>
<name>A0ABX2XXK8_9GAMM</name>
<protein>
    <recommendedName>
        <fullName evidence="1">diguanylate cyclase</fullName>
        <ecNumber evidence="1">2.7.7.65</ecNumber>
    </recommendedName>
</protein>
<dbReference type="NCBIfam" id="TIGR00229">
    <property type="entry name" value="sensory_box"/>
    <property type="match status" value="1"/>
</dbReference>
<dbReference type="InterPro" id="IPR035965">
    <property type="entry name" value="PAS-like_dom_sf"/>
</dbReference>
<evidence type="ECO:0000256" key="1">
    <source>
        <dbReference type="ARBA" id="ARBA00012528"/>
    </source>
</evidence>
<dbReference type="InterPro" id="IPR000014">
    <property type="entry name" value="PAS"/>
</dbReference>
<reference evidence="5 6" key="1">
    <citation type="submission" date="2016-05" db="EMBL/GenBank/DDBJ databases">
        <authorList>
            <person name="Prochazka B."/>
            <person name="Indra A."/>
            <person name="Hasenberger P."/>
            <person name="Blaschitz M."/>
            <person name="Wagner L."/>
            <person name="Wewalka G."/>
            <person name="Sorschag S."/>
            <person name="Schmid D."/>
            <person name="Ruppitsch W."/>
        </authorList>
    </citation>
    <scope>NUCLEOTIDE SEQUENCE [LARGE SCALE GENOMIC DNA]</scope>
    <source>
        <strain evidence="5 6">974010_12</strain>
    </source>
</reference>
<keyword evidence="3" id="KW-0812">Transmembrane</keyword>
<evidence type="ECO:0000256" key="3">
    <source>
        <dbReference type="SAM" id="Phobius"/>
    </source>
</evidence>
<dbReference type="PANTHER" id="PTHR45138:SF9">
    <property type="entry name" value="DIGUANYLATE CYCLASE DGCM-RELATED"/>
    <property type="match status" value="1"/>
</dbReference>
<evidence type="ECO:0000259" key="4">
    <source>
        <dbReference type="PROSITE" id="PS50887"/>
    </source>
</evidence>
<dbReference type="PANTHER" id="PTHR45138">
    <property type="entry name" value="REGULATORY COMPONENTS OF SENSORY TRANSDUCTION SYSTEM"/>
    <property type="match status" value="1"/>
</dbReference>
<dbReference type="PROSITE" id="PS50887">
    <property type="entry name" value="GGDEF"/>
    <property type="match status" value="1"/>
</dbReference>
<comment type="catalytic activity">
    <reaction evidence="2">
        <text>2 GTP = 3',3'-c-di-GMP + 2 diphosphate</text>
        <dbReference type="Rhea" id="RHEA:24898"/>
        <dbReference type="ChEBI" id="CHEBI:33019"/>
        <dbReference type="ChEBI" id="CHEBI:37565"/>
        <dbReference type="ChEBI" id="CHEBI:58805"/>
        <dbReference type="EC" id="2.7.7.65"/>
    </reaction>
</comment>
<dbReference type="Pfam" id="PF08448">
    <property type="entry name" value="PAS_4"/>
    <property type="match status" value="1"/>
</dbReference>
<dbReference type="InterPro" id="IPR007891">
    <property type="entry name" value="CHASE3"/>
</dbReference>
<dbReference type="InterPro" id="IPR043128">
    <property type="entry name" value="Rev_trsase/Diguanyl_cyclase"/>
</dbReference>
<dbReference type="InterPro" id="IPR029787">
    <property type="entry name" value="Nucleotide_cyclase"/>
</dbReference>
<comment type="caution">
    <text evidence="5">The sequence shown here is derived from an EMBL/GenBank/DDBJ whole genome shotgun (WGS) entry which is preliminary data.</text>
</comment>
<feature type="transmembrane region" description="Helical" evidence="3">
    <location>
        <begin position="12"/>
        <end position="34"/>
    </location>
</feature>
<dbReference type="Pfam" id="PF13492">
    <property type="entry name" value="GAF_3"/>
    <property type="match status" value="1"/>
</dbReference>
<dbReference type="CDD" id="cd01949">
    <property type="entry name" value="GGDEF"/>
    <property type="match status" value="1"/>
</dbReference>
<feature type="transmembrane region" description="Helical" evidence="3">
    <location>
        <begin position="187"/>
        <end position="209"/>
    </location>
</feature>
<dbReference type="InterPro" id="IPR050469">
    <property type="entry name" value="Diguanylate_Cyclase"/>
</dbReference>
<dbReference type="SMART" id="SM00065">
    <property type="entry name" value="GAF"/>
    <property type="match status" value="1"/>
</dbReference>
<keyword evidence="6" id="KW-1185">Reference proteome</keyword>
<keyword evidence="3" id="KW-0472">Membrane</keyword>
<dbReference type="Gene3D" id="3.30.450.20">
    <property type="entry name" value="PAS domain"/>
    <property type="match status" value="1"/>
</dbReference>
<dbReference type="InterPro" id="IPR000160">
    <property type="entry name" value="GGDEF_dom"/>
</dbReference>
<dbReference type="InterPro" id="IPR013656">
    <property type="entry name" value="PAS_4"/>
</dbReference>
<dbReference type="Gene3D" id="3.30.70.270">
    <property type="match status" value="1"/>
</dbReference>
<dbReference type="Gene3D" id="3.30.450.40">
    <property type="match status" value="1"/>
</dbReference>
<gene>
    <name evidence="5" type="ORF">A8135_06770</name>
</gene>
<keyword evidence="3" id="KW-1133">Transmembrane helix</keyword>
<feature type="domain" description="GGDEF" evidence="4">
    <location>
        <begin position="563"/>
        <end position="697"/>
    </location>
</feature>
<dbReference type="EMBL" id="LYOZ01000001">
    <property type="protein sequence ID" value="OCH99383.1"/>
    <property type="molecule type" value="Genomic_DNA"/>
</dbReference>
<dbReference type="EC" id="2.7.7.65" evidence="1"/>
<dbReference type="SMART" id="SM00267">
    <property type="entry name" value="GGDEF"/>
    <property type="match status" value="1"/>
</dbReference>